<gene>
    <name evidence="2" type="ORF">C1I64_02385</name>
</gene>
<accession>A0A3T0SX45</accession>
<feature type="transmembrane region" description="Helical" evidence="1">
    <location>
        <begin position="71"/>
        <end position="94"/>
    </location>
</feature>
<evidence type="ECO:0000256" key="1">
    <source>
        <dbReference type="SAM" id="Phobius"/>
    </source>
</evidence>
<dbReference type="KEGG" id="rfs:C1I64_02385"/>
<protein>
    <recommendedName>
        <fullName evidence="4">Glycosyltransferase RgtA/B/C/D-like domain-containing protein</fullName>
    </recommendedName>
</protein>
<evidence type="ECO:0000313" key="2">
    <source>
        <dbReference type="EMBL" id="AZZ51007.1"/>
    </source>
</evidence>
<proteinExistence type="predicted"/>
<feature type="transmembrane region" description="Helical" evidence="1">
    <location>
        <begin position="26"/>
        <end position="50"/>
    </location>
</feature>
<feature type="transmembrane region" description="Helical" evidence="1">
    <location>
        <begin position="184"/>
        <end position="209"/>
    </location>
</feature>
<keyword evidence="1" id="KW-0472">Membrane</keyword>
<sequence>MTTEDLLPPRTGSRSKWWTSARVMSTVFWCLAAAGLVLRIAFILSPAHVLDSDHAVVYLMSKHFSEGEFSAFFWGQSYGGTLLQATAGMMMLVFGAHIEVLATVSSLWFLAAAVLLRVIAQRLAGPVAGLTAGLLFWFPGVVLLQVSTRDPGFYGPSIVVALGVIAIATGSLHRPLLSWFGAGALSGLALWSSPMSVALAAPAVLAMVIRDVRRPLHWLLGIGTAVIAGSPWLFEAARSSSATAPLGAGTSDWEPTIDSVTALFHDMLPVAFEVAPGEPTDSVVGWVGVCLIAGLVVLGAAFRRLAPVLVGSGTVLVCAVLVLGAGVDLRYDSVRYSVFLMPAFALAAAWSLSRVRPLALAVVLVASALTFSGVWDRSDGFRQNTADRFDSGYRAVVDLLGSRGVEHAWGDYWLSYAMTASTNEDVTVAALVVRRYPEYDALAQGEGPPVIIVTTGDYNDQELRTSTLLPSHERVVLGRYTVYFYEQPFSVTSQVWGLF</sequence>
<feature type="transmembrane region" description="Helical" evidence="1">
    <location>
        <begin position="308"/>
        <end position="327"/>
    </location>
</feature>
<name>A0A3T0SX45_9MICO</name>
<feature type="transmembrane region" description="Helical" evidence="1">
    <location>
        <begin position="153"/>
        <end position="172"/>
    </location>
</feature>
<dbReference type="EMBL" id="CP028137">
    <property type="protein sequence ID" value="AZZ51007.1"/>
    <property type="molecule type" value="Genomic_DNA"/>
</dbReference>
<evidence type="ECO:0008006" key="4">
    <source>
        <dbReference type="Google" id="ProtNLM"/>
    </source>
</evidence>
<dbReference type="Proteomes" id="UP000285317">
    <property type="component" value="Chromosome"/>
</dbReference>
<evidence type="ECO:0000313" key="3">
    <source>
        <dbReference type="Proteomes" id="UP000285317"/>
    </source>
</evidence>
<reference evidence="2 3" key="1">
    <citation type="submission" date="2018-03" db="EMBL/GenBank/DDBJ databases">
        <title>Bacteriophage NCPPB3778 and a type I-E CRISPR drive the evolution of the US Biological Select Agent, Rathayibacter toxicus.</title>
        <authorList>
            <person name="Davis E.W.II."/>
            <person name="Tabima J.F."/>
            <person name="Weisberg A.J."/>
            <person name="Dantas Lopes L."/>
            <person name="Wiseman M.S."/>
            <person name="Wiseman M.S."/>
            <person name="Pupko T."/>
            <person name="Belcher M.S."/>
            <person name="Sechler A.J."/>
            <person name="Tancos M.A."/>
            <person name="Schroeder B.K."/>
            <person name="Murray T.D."/>
            <person name="Luster D.G."/>
            <person name="Schneider W.L."/>
            <person name="Rogers E."/>
            <person name="Andreote F.D."/>
            <person name="Grunwald N.J."/>
            <person name="Putnam M.L."/>
            <person name="Chang J.H."/>
        </authorList>
    </citation>
    <scope>NUCLEOTIDE SEQUENCE [LARGE SCALE GENOMIC DNA]</scope>
    <source>
        <strain evidence="2 3">DSM 15932</strain>
    </source>
</reference>
<feature type="transmembrane region" description="Helical" evidence="1">
    <location>
        <begin position="358"/>
        <end position="375"/>
    </location>
</feature>
<feature type="transmembrane region" description="Helical" evidence="1">
    <location>
        <begin position="127"/>
        <end position="147"/>
    </location>
</feature>
<dbReference type="AlphaFoldDB" id="A0A3T0SX45"/>
<keyword evidence="1" id="KW-0812">Transmembrane</keyword>
<organism evidence="2 3">
    <name type="scientific">Rathayibacter festucae DSM 15932</name>
    <dbReference type="NCBI Taxonomy" id="1328866"/>
    <lineage>
        <taxon>Bacteria</taxon>
        <taxon>Bacillati</taxon>
        <taxon>Actinomycetota</taxon>
        <taxon>Actinomycetes</taxon>
        <taxon>Micrococcales</taxon>
        <taxon>Microbacteriaceae</taxon>
        <taxon>Rathayibacter</taxon>
    </lineage>
</organism>
<feature type="transmembrane region" description="Helical" evidence="1">
    <location>
        <begin position="100"/>
        <end position="120"/>
    </location>
</feature>
<keyword evidence="1" id="KW-1133">Transmembrane helix</keyword>
<feature type="transmembrane region" description="Helical" evidence="1">
    <location>
        <begin position="215"/>
        <end position="234"/>
    </location>
</feature>
<feature type="transmembrane region" description="Helical" evidence="1">
    <location>
        <begin position="283"/>
        <end position="302"/>
    </location>
</feature>